<proteinExistence type="predicted"/>
<evidence type="ECO:0000256" key="1">
    <source>
        <dbReference type="SAM" id="Phobius"/>
    </source>
</evidence>
<accession>A0A2A2H4Y9</accession>
<evidence type="ECO:0000313" key="2">
    <source>
        <dbReference type="EMBL" id="PAV04462.1"/>
    </source>
</evidence>
<comment type="caution">
    <text evidence="2">The sequence shown here is derived from an EMBL/GenBank/DDBJ whole genome shotgun (WGS) entry which is preliminary data.</text>
</comment>
<reference evidence="2 3" key="1">
    <citation type="journal article" date="2017" name="BMC Genomics">
        <title>Genomic analysis of methanogenic archaea reveals a shift towards energy conservation.</title>
        <authorList>
            <person name="Gilmore S.P."/>
            <person name="Henske J.K."/>
            <person name="Sexton J.A."/>
            <person name="Solomon K.V."/>
            <person name="Seppala S."/>
            <person name="Yoo J.I."/>
            <person name="Huyett L.M."/>
            <person name="Pressman A."/>
            <person name="Cogan J.Z."/>
            <person name="Kivenson V."/>
            <person name="Peng X."/>
            <person name="Tan Y."/>
            <person name="Valentine D.L."/>
            <person name="O'Malley M.A."/>
        </authorList>
    </citation>
    <scope>NUCLEOTIDE SEQUENCE [LARGE SCALE GENOMIC DNA]</scope>
    <source>
        <strain evidence="2 3">M.o.H.</strain>
    </source>
</reference>
<evidence type="ECO:0000313" key="3">
    <source>
        <dbReference type="Proteomes" id="UP000217784"/>
    </source>
</evidence>
<dbReference type="EMBL" id="LMVM01000023">
    <property type="protein sequence ID" value="PAV04462.1"/>
    <property type="molecule type" value="Genomic_DNA"/>
</dbReference>
<keyword evidence="1" id="KW-0812">Transmembrane</keyword>
<keyword evidence="1" id="KW-0472">Membrane</keyword>
<dbReference type="AlphaFoldDB" id="A0A2A2H4Y9"/>
<feature type="transmembrane region" description="Helical" evidence="1">
    <location>
        <begin position="295"/>
        <end position="314"/>
    </location>
</feature>
<keyword evidence="3" id="KW-1185">Reference proteome</keyword>
<dbReference type="Proteomes" id="UP000217784">
    <property type="component" value="Unassembled WGS sequence"/>
</dbReference>
<gene>
    <name evidence="2" type="ORF">ASJ80_06385</name>
</gene>
<keyword evidence="1" id="KW-1133">Transmembrane helix</keyword>
<sequence>MNINKICVVLIVLVAFIGIIGSNLDNNAVYGATTWIKYNQSNVGLSNLVATITVTIKNKGSHVEYFKISNVYQGSLADDSTIKWVVYDTNPSAVKMVDAVSPELGGDWGWKIQPGQTKTVSFTVYALGSMGVYPNGASDQAVIVNENASDSIYWPIIPDPGIDASWFQPNEIEILNPDLDLKSWKGTFTFKLTNRADNSVSGIIRAPVVPTDSKLIYSDPKATFKDKDIVMDGSVAAWDVTLGADCTQWFKYTYYWPCSGSSSSGTGKYTSASLQTANAASDNTSASTKNTGIPYLPFAIGGILAAGGLAYARLR</sequence>
<protein>
    <submittedName>
        <fullName evidence="2">Uncharacterized protein</fullName>
    </submittedName>
</protein>
<dbReference type="OrthoDB" id="80442at2157"/>
<dbReference type="RefSeq" id="WP_069582753.1">
    <property type="nucleotide sequence ID" value="NZ_LMVM01000023.1"/>
</dbReference>
<organism evidence="2 3">
    <name type="scientific">Methanobacterium bryantii</name>
    <dbReference type="NCBI Taxonomy" id="2161"/>
    <lineage>
        <taxon>Archaea</taxon>
        <taxon>Methanobacteriati</taxon>
        <taxon>Methanobacteriota</taxon>
        <taxon>Methanomada group</taxon>
        <taxon>Methanobacteria</taxon>
        <taxon>Methanobacteriales</taxon>
        <taxon>Methanobacteriaceae</taxon>
        <taxon>Methanobacterium</taxon>
    </lineage>
</organism>
<name>A0A2A2H4Y9_METBR</name>